<dbReference type="Proteomes" id="UP000199513">
    <property type="component" value="Unassembled WGS sequence"/>
</dbReference>
<dbReference type="EMBL" id="FONY01000097">
    <property type="protein sequence ID" value="SFF63418.1"/>
    <property type="molecule type" value="Genomic_DNA"/>
</dbReference>
<accession>A0A1I2KAU0</accession>
<reference evidence="3 4" key="1">
    <citation type="submission" date="2016-10" db="EMBL/GenBank/DDBJ databases">
        <authorList>
            <person name="de Groot N.N."/>
        </authorList>
    </citation>
    <scope>NUCLEOTIDE SEQUENCE [LARGE SCALE GENOMIC DNA]</scope>
    <source>
        <strain>GEY</strain>
        <strain evidence="4">DSM 9560</strain>
    </source>
</reference>
<organism evidence="3 4">
    <name type="scientific">Thermoflexibacter ruber</name>
    <dbReference type="NCBI Taxonomy" id="1003"/>
    <lineage>
        <taxon>Bacteria</taxon>
        <taxon>Pseudomonadati</taxon>
        <taxon>Bacteroidota</taxon>
        <taxon>Cytophagia</taxon>
        <taxon>Cytophagales</taxon>
        <taxon>Thermoflexibacteraceae</taxon>
        <taxon>Thermoflexibacter</taxon>
    </lineage>
</organism>
<dbReference type="PRINTS" id="PR00080">
    <property type="entry name" value="SDRFAMILY"/>
</dbReference>
<name>A0A1I2KAU0_9BACT</name>
<evidence type="ECO:0000313" key="4">
    <source>
        <dbReference type="Proteomes" id="UP000199513"/>
    </source>
</evidence>
<dbReference type="NCBIfam" id="NF006384">
    <property type="entry name" value="PRK08628.1"/>
    <property type="match status" value="1"/>
</dbReference>
<evidence type="ECO:0000256" key="1">
    <source>
        <dbReference type="ARBA" id="ARBA00006484"/>
    </source>
</evidence>
<dbReference type="OrthoDB" id="9788235at2"/>
<dbReference type="SUPFAM" id="SSF51735">
    <property type="entry name" value="NAD(P)-binding Rossmann-fold domains"/>
    <property type="match status" value="1"/>
</dbReference>
<dbReference type="CDD" id="cd05233">
    <property type="entry name" value="SDR_c"/>
    <property type="match status" value="1"/>
</dbReference>
<evidence type="ECO:0000313" key="3">
    <source>
        <dbReference type="EMBL" id="SFF63418.1"/>
    </source>
</evidence>
<protein>
    <submittedName>
        <fullName evidence="3">L-fucose dehydrogenase</fullName>
    </submittedName>
</protein>
<dbReference type="GO" id="GO:0016491">
    <property type="term" value="F:oxidoreductase activity"/>
    <property type="evidence" value="ECO:0007669"/>
    <property type="project" value="UniProtKB-KW"/>
</dbReference>
<comment type="similarity">
    <text evidence="1">Belongs to the short-chain dehydrogenases/reductases (SDR) family.</text>
</comment>
<proteinExistence type="inferred from homology"/>
<dbReference type="STRING" id="1003.SAMN04488541_10972"/>
<dbReference type="PANTHER" id="PTHR24321">
    <property type="entry name" value="DEHYDROGENASES, SHORT CHAIN"/>
    <property type="match status" value="1"/>
</dbReference>
<dbReference type="InterPro" id="IPR002347">
    <property type="entry name" value="SDR_fam"/>
</dbReference>
<dbReference type="AlphaFoldDB" id="A0A1I2KAU0"/>
<gene>
    <name evidence="3" type="ORF">SAMN04488541_10972</name>
</gene>
<dbReference type="Pfam" id="PF13561">
    <property type="entry name" value="adh_short_C2"/>
    <property type="match status" value="1"/>
</dbReference>
<dbReference type="FunFam" id="3.40.50.720:FF:000084">
    <property type="entry name" value="Short-chain dehydrogenase reductase"/>
    <property type="match status" value="1"/>
</dbReference>
<dbReference type="Gene3D" id="3.40.50.720">
    <property type="entry name" value="NAD(P)-binding Rossmann-like Domain"/>
    <property type="match status" value="1"/>
</dbReference>
<dbReference type="PRINTS" id="PR00081">
    <property type="entry name" value="GDHRDH"/>
</dbReference>
<keyword evidence="4" id="KW-1185">Reference proteome</keyword>
<dbReference type="InterPro" id="IPR036291">
    <property type="entry name" value="NAD(P)-bd_dom_sf"/>
</dbReference>
<keyword evidence="2" id="KW-0560">Oxidoreductase</keyword>
<dbReference type="RefSeq" id="WP_091549623.1">
    <property type="nucleotide sequence ID" value="NZ_FONY01000097.1"/>
</dbReference>
<evidence type="ECO:0000256" key="2">
    <source>
        <dbReference type="ARBA" id="ARBA00023002"/>
    </source>
</evidence>
<dbReference type="PANTHER" id="PTHR24321:SF8">
    <property type="entry name" value="ESTRADIOL 17-BETA-DEHYDROGENASE 8-RELATED"/>
    <property type="match status" value="1"/>
</dbReference>
<sequence>MDLGLKGKVIIVTGGYSGIGEAIVKEAAKEGAIPVIVGRSAERGKVLETALKQEGFECFAVAAELSEAKHCQHAVEQVLAKYGRINALVNNAGFNDGVGLENGSPEKFMASIQNNIFHYYTMAHYALPALKKEQDSSIINISSKTGVTGQGGTSAYVASKAGQLGLTREWAVELLPYKIRVNAIAPAEVMTPLYEKWLNTFENPQEKLQEITRRIPLGKRMTTSEEIAYMTLFLISDKSMHTTGQIIYVDGGYTHLDRAIT</sequence>